<evidence type="ECO:0000256" key="1">
    <source>
        <dbReference type="SAM" id="Phobius"/>
    </source>
</evidence>
<feature type="transmembrane region" description="Helical" evidence="1">
    <location>
        <begin position="128"/>
        <end position="146"/>
    </location>
</feature>
<dbReference type="AlphaFoldDB" id="A0A914L4Y3"/>
<keyword evidence="1" id="KW-0812">Transmembrane</keyword>
<keyword evidence="1" id="KW-1133">Transmembrane helix</keyword>
<sequence>MGLLLINILSLFLLLNFKFGDTIVCYKEFDLKTRNGEIVIDKLTTCDTEQVAEKNAENVPEEVKEQLAGIKLKCIKSDCGEYGYYKGCSLCVGVKLVNKLFGFKKDDCTCYECDGDKCNSAGGVLSNLKIIVLFCLTIMIINAYILPPIY</sequence>
<keyword evidence="1" id="KW-0472">Membrane</keyword>
<evidence type="ECO:0000313" key="3">
    <source>
        <dbReference type="Proteomes" id="UP000887563"/>
    </source>
</evidence>
<proteinExistence type="predicted"/>
<feature type="signal peptide" evidence="2">
    <location>
        <begin position="1"/>
        <end position="20"/>
    </location>
</feature>
<name>A0A914L4Y3_MELIC</name>
<feature type="chain" id="PRO_5037308892" evidence="2">
    <location>
        <begin position="21"/>
        <end position="150"/>
    </location>
</feature>
<dbReference type="Proteomes" id="UP000887563">
    <property type="component" value="Unplaced"/>
</dbReference>
<reference evidence="4" key="1">
    <citation type="submission" date="2022-11" db="UniProtKB">
        <authorList>
            <consortium name="WormBaseParasite"/>
        </authorList>
    </citation>
    <scope>IDENTIFICATION</scope>
</reference>
<keyword evidence="2" id="KW-0732">Signal</keyword>
<protein>
    <submittedName>
        <fullName evidence="4">Uncharacterized protein</fullName>
    </submittedName>
</protein>
<evidence type="ECO:0000256" key="2">
    <source>
        <dbReference type="SAM" id="SignalP"/>
    </source>
</evidence>
<keyword evidence="3" id="KW-1185">Reference proteome</keyword>
<evidence type="ECO:0000313" key="4">
    <source>
        <dbReference type="WBParaSite" id="Minc3s00225g07996"/>
    </source>
</evidence>
<organism evidence="3 4">
    <name type="scientific">Meloidogyne incognita</name>
    <name type="common">Southern root-knot nematode worm</name>
    <name type="synonym">Oxyuris incognita</name>
    <dbReference type="NCBI Taxonomy" id="6306"/>
    <lineage>
        <taxon>Eukaryota</taxon>
        <taxon>Metazoa</taxon>
        <taxon>Ecdysozoa</taxon>
        <taxon>Nematoda</taxon>
        <taxon>Chromadorea</taxon>
        <taxon>Rhabditida</taxon>
        <taxon>Tylenchina</taxon>
        <taxon>Tylenchomorpha</taxon>
        <taxon>Tylenchoidea</taxon>
        <taxon>Meloidogynidae</taxon>
        <taxon>Meloidogyninae</taxon>
        <taxon>Meloidogyne</taxon>
        <taxon>Meloidogyne incognita group</taxon>
    </lineage>
</organism>
<accession>A0A914L4Y3</accession>
<dbReference type="WBParaSite" id="Minc3s00225g07996">
    <property type="protein sequence ID" value="Minc3s00225g07996"/>
    <property type="gene ID" value="Minc3s00225g07996"/>
</dbReference>